<dbReference type="InterPro" id="IPR036388">
    <property type="entry name" value="WH-like_DNA-bd_sf"/>
</dbReference>
<evidence type="ECO:0000256" key="1">
    <source>
        <dbReference type="ARBA" id="ARBA00023015"/>
    </source>
</evidence>
<reference evidence="6" key="1">
    <citation type="submission" date="2016-10" db="EMBL/GenBank/DDBJ databases">
        <authorList>
            <person name="Varghese N."/>
            <person name="Submissions S."/>
        </authorList>
    </citation>
    <scope>NUCLEOTIDE SEQUENCE [LARGE SCALE GENOMIC DNA]</scope>
    <source>
        <strain evidence="6">DSM 18733</strain>
    </source>
</reference>
<keyword evidence="1" id="KW-0805">Transcription regulation</keyword>
<name>A0A1H7JIM8_OLID1</name>
<dbReference type="PANTHER" id="PTHR33204">
    <property type="entry name" value="TRANSCRIPTIONAL REGULATOR, MARR FAMILY"/>
    <property type="match status" value="1"/>
</dbReference>
<evidence type="ECO:0000256" key="2">
    <source>
        <dbReference type="ARBA" id="ARBA00023125"/>
    </source>
</evidence>
<dbReference type="STRING" id="407022.SAMN05661044_01025"/>
<dbReference type="Proteomes" id="UP000199421">
    <property type="component" value="Unassembled WGS sequence"/>
</dbReference>
<sequence>MAHYERKIPILDCGHEYTRRVLHGKWKIRILLYIAEGINRPSELERHIPQATRRVLDAQLAELLKHEIIDRTVFDESVKHVEYFLTDLGKSLMPIIAVMGKWGNEHIDKLRKAINSN</sequence>
<evidence type="ECO:0000259" key="4">
    <source>
        <dbReference type="PROSITE" id="PS51118"/>
    </source>
</evidence>
<dbReference type="AlphaFoldDB" id="A0A1H7JIM8"/>
<dbReference type="OrthoDB" id="8231503at2"/>
<evidence type="ECO:0000313" key="5">
    <source>
        <dbReference type="EMBL" id="SEK74246.1"/>
    </source>
</evidence>
<dbReference type="GO" id="GO:0003677">
    <property type="term" value="F:DNA binding"/>
    <property type="evidence" value="ECO:0007669"/>
    <property type="project" value="UniProtKB-KW"/>
</dbReference>
<evidence type="ECO:0000313" key="6">
    <source>
        <dbReference type="Proteomes" id="UP000199421"/>
    </source>
</evidence>
<organism evidence="5 6">
    <name type="scientific">Olivibacter domesticus</name>
    <name type="common">Pseudosphingobacterium domesticum</name>
    <dbReference type="NCBI Taxonomy" id="407022"/>
    <lineage>
        <taxon>Bacteria</taxon>
        <taxon>Pseudomonadati</taxon>
        <taxon>Bacteroidota</taxon>
        <taxon>Sphingobacteriia</taxon>
        <taxon>Sphingobacteriales</taxon>
        <taxon>Sphingobacteriaceae</taxon>
        <taxon>Olivibacter</taxon>
    </lineage>
</organism>
<dbReference type="PANTHER" id="PTHR33204:SF38">
    <property type="entry name" value="HTH-TYPE TRANSCRIPTIONAL ACTIVATOR HXLR"/>
    <property type="match status" value="1"/>
</dbReference>
<dbReference type="Pfam" id="PF01638">
    <property type="entry name" value="HxlR"/>
    <property type="match status" value="1"/>
</dbReference>
<dbReference type="InterPro" id="IPR002577">
    <property type="entry name" value="HTH_HxlR"/>
</dbReference>
<dbReference type="Gene3D" id="1.10.10.10">
    <property type="entry name" value="Winged helix-like DNA-binding domain superfamily/Winged helix DNA-binding domain"/>
    <property type="match status" value="1"/>
</dbReference>
<proteinExistence type="predicted"/>
<keyword evidence="3" id="KW-0804">Transcription</keyword>
<accession>A0A1H7JIM8</accession>
<evidence type="ECO:0000256" key="3">
    <source>
        <dbReference type="ARBA" id="ARBA00023163"/>
    </source>
</evidence>
<keyword evidence="2" id="KW-0238">DNA-binding</keyword>
<dbReference type="SUPFAM" id="SSF46785">
    <property type="entry name" value="Winged helix' DNA-binding domain"/>
    <property type="match status" value="1"/>
</dbReference>
<keyword evidence="6" id="KW-1185">Reference proteome</keyword>
<dbReference type="InterPro" id="IPR036390">
    <property type="entry name" value="WH_DNA-bd_sf"/>
</dbReference>
<feature type="domain" description="HTH hxlR-type" evidence="4">
    <location>
        <begin position="13"/>
        <end position="111"/>
    </location>
</feature>
<dbReference type="RefSeq" id="WP_093319419.1">
    <property type="nucleotide sequence ID" value="NZ_FOAF01000001.1"/>
</dbReference>
<dbReference type="EMBL" id="FOAF01000001">
    <property type="protein sequence ID" value="SEK74246.1"/>
    <property type="molecule type" value="Genomic_DNA"/>
</dbReference>
<gene>
    <name evidence="5" type="ORF">SAMN05661044_01025</name>
</gene>
<protein>
    <submittedName>
        <fullName evidence="5">Transcriptional regulator, HxlR family</fullName>
    </submittedName>
</protein>
<dbReference type="PROSITE" id="PS51118">
    <property type="entry name" value="HTH_HXLR"/>
    <property type="match status" value="1"/>
</dbReference>